<dbReference type="PANTHER" id="PTHR30363:SF4">
    <property type="entry name" value="GLYCEROL-3-PHOSPHATE REGULON REPRESSOR"/>
    <property type="match status" value="1"/>
</dbReference>
<evidence type="ECO:0000256" key="6">
    <source>
        <dbReference type="ARBA" id="ARBA00024937"/>
    </source>
</evidence>
<sequence>MHARHAKILEIMTQKKKATVTELAETLAVSEVTMRKDLSRLEAKGFLKREHGYALLIESDDVGNRLSINYDIKRRIAQEAVSAVSDGETVMIESGSTCALLAEALLTQRKDITIITNSVFIATFVRDKPNARVILLGGDYQVDSQVMVGPLVRKCAEEFFVDKLFVGTDGFSDAGAMSSNLMRAEAVRSMAKSAKQVIILTESEKFSQLGVVALLPYQDIDAIYTDDKIAKDIRDRLLQKGIHLYTAVQGIE</sequence>
<dbReference type="Gene3D" id="1.10.10.10">
    <property type="entry name" value="Winged helix-like DNA-binding domain superfamily/Winged helix DNA-binding domain"/>
    <property type="match status" value="1"/>
</dbReference>
<keyword evidence="4" id="KW-0238">DNA-binding</keyword>
<dbReference type="PANTHER" id="PTHR30363">
    <property type="entry name" value="HTH-TYPE TRANSCRIPTIONAL REGULATOR SRLR-RELATED"/>
    <property type="match status" value="1"/>
</dbReference>
<comment type="function">
    <text evidence="6">Repressor of the lactose catabolism operon. Galactose-6-phosphate is the inducer.</text>
</comment>
<reference evidence="8" key="1">
    <citation type="submission" date="2019-04" db="EMBL/GenBank/DDBJ databases">
        <title>Evolution of Biomass-Degrading Anaerobic Consortia Revealed by Metagenomics.</title>
        <authorList>
            <person name="Peng X."/>
        </authorList>
    </citation>
    <scope>NUCLEOTIDE SEQUENCE</scope>
    <source>
        <strain evidence="8">SIG242</strain>
    </source>
</reference>
<dbReference type="Pfam" id="PF08220">
    <property type="entry name" value="HTH_DeoR"/>
    <property type="match status" value="1"/>
</dbReference>
<dbReference type="InterPro" id="IPR036388">
    <property type="entry name" value="WH-like_DNA-bd_sf"/>
</dbReference>
<dbReference type="SMART" id="SM01134">
    <property type="entry name" value="DeoRC"/>
    <property type="match status" value="1"/>
</dbReference>
<evidence type="ECO:0000313" key="9">
    <source>
        <dbReference type="Proteomes" id="UP000772151"/>
    </source>
</evidence>
<gene>
    <name evidence="8" type="ORF">E7203_05810</name>
</gene>
<dbReference type="SMART" id="SM00420">
    <property type="entry name" value="HTH_DEOR"/>
    <property type="match status" value="1"/>
</dbReference>
<dbReference type="EMBL" id="SVCA01000004">
    <property type="protein sequence ID" value="MBE6084974.1"/>
    <property type="molecule type" value="Genomic_DNA"/>
</dbReference>
<dbReference type="InterPro" id="IPR014036">
    <property type="entry name" value="DeoR-like_C"/>
</dbReference>
<dbReference type="PROSITE" id="PS00894">
    <property type="entry name" value="HTH_DEOR_1"/>
    <property type="match status" value="1"/>
</dbReference>
<dbReference type="SUPFAM" id="SSF46785">
    <property type="entry name" value="Winged helix' DNA-binding domain"/>
    <property type="match status" value="1"/>
</dbReference>
<dbReference type="PRINTS" id="PR00037">
    <property type="entry name" value="HTHLACR"/>
</dbReference>
<dbReference type="Pfam" id="PF00455">
    <property type="entry name" value="DeoRC"/>
    <property type="match status" value="1"/>
</dbReference>
<evidence type="ECO:0000256" key="4">
    <source>
        <dbReference type="ARBA" id="ARBA00023125"/>
    </source>
</evidence>
<dbReference type="PROSITE" id="PS51000">
    <property type="entry name" value="HTH_DEOR_2"/>
    <property type="match status" value="1"/>
</dbReference>
<dbReference type="Proteomes" id="UP000772151">
    <property type="component" value="Unassembled WGS sequence"/>
</dbReference>
<dbReference type="InterPro" id="IPR036390">
    <property type="entry name" value="WH_DNA-bd_sf"/>
</dbReference>
<evidence type="ECO:0000256" key="2">
    <source>
        <dbReference type="ARBA" id="ARBA00022491"/>
    </source>
</evidence>
<protein>
    <recommendedName>
        <fullName evidence="1">Lactose phosphotransferase system repressor</fullName>
    </recommendedName>
</protein>
<dbReference type="GO" id="GO:0003677">
    <property type="term" value="F:DNA binding"/>
    <property type="evidence" value="ECO:0007669"/>
    <property type="project" value="UniProtKB-KW"/>
</dbReference>
<organism evidence="8 9">
    <name type="scientific">Selenomonas ruminantium</name>
    <dbReference type="NCBI Taxonomy" id="971"/>
    <lineage>
        <taxon>Bacteria</taxon>
        <taxon>Bacillati</taxon>
        <taxon>Bacillota</taxon>
        <taxon>Negativicutes</taxon>
        <taxon>Selenomonadales</taxon>
        <taxon>Selenomonadaceae</taxon>
        <taxon>Selenomonas</taxon>
    </lineage>
</organism>
<feature type="domain" description="HTH deoR-type" evidence="7">
    <location>
        <begin position="1"/>
        <end position="56"/>
    </location>
</feature>
<name>A0A927ZQB7_SELRU</name>
<dbReference type="InterPro" id="IPR018356">
    <property type="entry name" value="Tscrpt_reg_HTH_DeoR_CS"/>
</dbReference>
<dbReference type="GO" id="GO:0003700">
    <property type="term" value="F:DNA-binding transcription factor activity"/>
    <property type="evidence" value="ECO:0007669"/>
    <property type="project" value="InterPro"/>
</dbReference>
<evidence type="ECO:0000313" key="8">
    <source>
        <dbReference type="EMBL" id="MBE6084974.1"/>
    </source>
</evidence>
<accession>A0A927ZQB7</accession>
<proteinExistence type="predicted"/>
<dbReference type="Gene3D" id="3.40.50.1360">
    <property type="match status" value="1"/>
</dbReference>
<evidence type="ECO:0000256" key="3">
    <source>
        <dbReference type="ARBA" id="ARBA00023015"/>
    </source>
</evidence>
<evidence type="ECO:0000259" key="7">
    <source>
        <dbReference type="PROSITE" id="PS51000"/>
    </source>
</evidence>
<keyword evidence="2" id="KW-0678">Repressor</keyword>
<dbReference type="SUPFAM" id="SSF100950">
    <property type="entry name" value="NagB/RpiA/CoA transferase-like"/>
    <property type="match status" value="1"/>
</dbReference>
<dbReference type="RefSeq" id="WP_303669054.1">
    <property type="nucleotide sequence ID" value="NZ_SVCA01000004.1"/>
</dbReference>
<dbReference type="InterPro" id="IPR001034">
    <property type="entry name" value="DeoR_HTH"/>
</dbReference>
<evidence type="ECO:0000256" key="1">
    <source>
        <dbReference type="ARBA" id="ARBA00021390"/>
    </source>
</evidence>
<keyword evidence="3" id="KW-0805">Transcription regulation</keyword>
<keyword evidence="5" id="KW-0804">Transcription</keyword>
<dbReference type="AlphaFoldDB" id="A0A927ZQB7"/>
<dbReference type="InterPro" id="IPR050313">
    <property type="entry name" value="Carb_Metab_HTH_regulators"/>
</dbReference>
<comment type="caution">
    <text evidence="8">The sequence shown here is derived from an EMBL/GenBank/DDBJ whole genome shotgun (WGS) entry which is preliminary data.</text>
</comment>
<dbReference type="InterPro" id="IPR037171">
    <property type="entry name" value="NagB/RpiA_transferase-like"/>
</dbReference>
<evidence type="ECO:0000256" key="5">
    <source>
        <dbReference type="ARBA" id="ARBA00023163"/>
    </source>
</evidence>